<dbReference type="SUPFAM" id="SSF53474">
    <property type="entry name" value="alpha/beta-Hydrolases"/>
    <property type="match status" value="1"/>
</dbReference>
<keyword evidence="3 5" id="KW-0442">Lipid degradation</keyword>
<dbReference type="Gene3D" id="3.40.50.1820">
    <property type="entry name" value="alpha/beta hydrolase"/>
    <property type="match status" value="1"/>
</dbReference>
<feature type="active site" description="Nucleophile" evidence="6">
    <location>
        <position position="252"/>
    </location>
</feature>
<dbReference type="PANTHER" id="PTHR10272">
    <property type="entry name" value="PLATELET-ACTIVATING FACTOR ACETYLHYDROLASE"/>
    <property type="match status" value="1"/>
</dbReference>
<protein>
    <recommendedName>
        <fullName evidence="1 5">1-alkyl-2-acetylglycerophosphocholine esterase</fullName>
        <ecNumber evidence="1 5">3.1.1.47</ecNumber>
    </recommendedName>
</protein>
<evidence type="ECO:0000256" key="2">
    <source>
        <dbReference type="ARBA" id="ARBA00022801"/>
    </source>
</evidence>
<dbReference type="InterPro" id="IPR029058">
    <property type="entry name" value="AB_hydrolase_fold"/>
</dbReference>
<accession>A0A1S3H5Z2</accession>
<sequence length="404" mass="46784">MPIFERDSERKHLPIGSGPYTIGCVDFMNDHTKDGVLLRLFYPTEHKDIKKCQMQWPLWLPRKQYGKGYCYFRRKNTKVFGRLFNWIGGDIYVPALWQAPVLNNGQKFPVIVFSHGLGGNRTTYTTLCSDLASQGFVVAAIEHRDGSASMTFVLKLIEEHLHHNHKNHHHRLHRDHSFTEEWVKYERQEKEDDFHIRNKQLYHRIQECSQVVDLLESVERGEETHSVLGIHWDITQLQGKLDLSRLAVMGHSFGGATCIASAAKDKRFRLSVALDTWMLPLEENIYKDVTQPVLLVNTEIFQWKENVKSMFYLQSINPSDTIIITVKGTCHQSQTDFQFVVNAALGRFFELRHTLDPYIAMEINSKSSLGFLWKHLNIPAETYYEDILSGNHDLVIKGTNLKLS</sequence>
<dbReference type="Proteomes" id="UP000085678">
    <property type="component" value="Unplaced"/>
</dbReference>
<reference evidence="8" key="1">
    <citation type="submission" date="2025-08" db="UniProtKB">
        <authorList>
            <consortium name="RefSeq"/>
        </authorList>
    </citation>
    <scope>IDENTIFICATION</scope>
    <source>
        <tissue evidence="8">Gonads</tissue>
    </source>
</reference>
<dbReference type="Pfam" id="PF03403">
    <property type="entry name" value="PAF-AH_p_II"/>
    <property type="match status" value="1"/>
</dbReference>
<evidence type="ECO:0000256" key="3">
    <source>
        <dbReference type="ARBA" id="ARBA00022963"/>
    </source>
</evidence>
<dbReference type="STRING" id="7574.A0A1S3H5Z2"/>
<evidence type="ECO:0000256" key="1">
    <source>
        <dbReference type="ARBA" id="ARBA00013201"/>
    </source>
</evidence>
<keyword evidence="7" id="KW-1185">Reference proteome</keyword>
<comment type="catalytic activity">
    <reaction evidence="5">
        <text>a 1-O-alkyl-2-acetyl-sn-glycero-3-phosphocholine + H2O = a 1-O-alkyl-sn-glycero-3-phosphocholine + acetate + H(+)</text>
        <dbReference type="Rhea" id="RHEA:17777"/>
        <dbReference type="ChEBI" id="CHEBI:15377"/>
        <dbReference type="ChEBI" id="CHEBI:15378"/>
        <dbReference type="ChEBI" id="CHEBI:30089"/>
        <dbReference type="ChEBI" id="CHEBI:30909"/>
        <dbReference type="ChEBI" id="CHEBI:36707"/>
        <dbReference type="EC" id="3.1.1.47"/>
    </reaction>
</comment>
<dbReference type="GO" id="GO:0003847">
    <property type="term" value="F:1-alkyl-2-acetylglycerophosphocholine esterase activity"/>
    <property type="evidence" value="ECO:0007669"/>
    <property type="project" value="UniProtKB-UniRule"/>
</dbReference>
<dbReference type="AlphaFoldDB" id="A0A1S3H5Z2"/>
<feature type="active site" description="Charge relay system" evidence="6">
    <location>
        <position position="275"/>
    </location>
</feature>
<dbReference type="EC" id="3.1.1.47" evidence="1 5"/>
<dbReference type="InterPro" id="IPR016715">
    <property type="entry name" value="PAF_acetylhydro_eukaryote"/>
</dbReference>
<evidence type="ECO:0000256" key="5">
    <source>
        <dbReference type="PIRNR" id="PIRNR018169"/>
    </source>
</evidence>
<evidence type="ECO:0000313" key="7">
    <source>
        <dbReference type="Proteomes" id="UP000085678"/>
    </source>
</evidence>
<dbReference type="OrthoDB" id="2363873at2759"/>
<dbReference type="OMA" id="DKWPIVV"/>
<dbReference type="PANTHER" id="PTHR10272:SF0">
    <property type="entry name" value="PLATELET-ACTIVATING FACTOR ACETYLHYDROLASE"/>
    <property type="match status" value="1"/>
</dbReference>
<dbReference type="GeneID" id="106151706"/>
<proteinExistence type="predicted"/>
<keyword evidence="4 5" id="KW-0443">Lipid metabolism</keyword>
<evidence type="ECO:0000313" key="8">
    <source>
        <dbReference type="RefSeq" id="XP_013380544.1"/>
    </source>
</evidence>
<evidence type="ECO:0000256" key="4">
    <source>
        <dbReference type="ARBA" id="ARBA00023098"/>
    </source>
</evidence>
<organism evidence="7 8">
    <name type="scientific">Lingula anatina</name>
    <name type="common">Brachiopod</name>
    <name type="synonym">Lingula unguis</name>
    <dbReference type="NCBI Taxonomy" id="7574"/>
    <lineage>
        <taxon>Eukaryota</taxon>
        <taxon>Metazoa</taxon>
        <taxon>Spiralia</taxon>
        <taxon>Lophotrochozoa</taxon>
        <taxon>Brachiopoda</taxon>
        <taxon>Linguliformea</taxon>
        <taxon>Lingulata</taxon>
        <taxon>Lingulida</taxon>
        <taxon>Linguloidea</taxon>
        <taxon>Lingulidae</taxon>
        <taxon>Lingula</taxon>
    </lineage>
</organism>
<evidence type="ECO:0000256" key="6">
    <source>
        <dbReference type="PIRSR" id="PIRSR018169-1"/>
    </source>
</evidence>
<dbReference type="GO" id="GO:0016042">
    <property type="term" value="P:lipid catabolic process"/>
    <property type="evidence" value="ECO:0007669"/>
    <property type="project" value="UniProtKB-KW"/>
</dbReference>
<name>A0A1S3H5Z2_LINAN</name>
<dbReference type="RefSeq" id="XP_013380544.1">
    <property type="nucleotide sequence ID" value="XM_013525090.2"/>
</dbReference>
<gene>
    <name evidence="8" type="primary">LOC106151706</name>
</gene>
<keyword evidence="2 5" id="KW-0378">Hydrolase</keyword>
<dbReference type="PIRSF" id="PIRSF018169">
    <property type="entry name" value="PAF_acetylhydrolase"/>
    <property type="match status" value="1"/>
</dbReference>
<feature type="active site" description="Charge relay system" evidence="6">
    <location>
        <position position="331"/>
    </location>
</feature>
<dbReference type="KEGG" id="lak:106151706"/>
<dbReference type="InParanoid" id="A0A1S3H5Z2"/>